<feature type="region of interest" description="Disordered" evidence="1">
    <location>
        <begin position="1173"/>
        <end position="1218"/>
    </location>
</feature>
<dbReference type="EMBL" id="KN882064">
    <property type="protein sequence ID" value="KIY44908.1"/>
    <property type="molecule type" value="Genomic_DNA"/>
</dbReference>
<feature type="compositionally biased region" description="Polar residues" evidence="1">
    <location>
        <begin position="327"/>
        <end position="344"/>
    </location>
</feature>
<name>A0A0D7A280_9AGAR</name>
<feature type="compositionally biased region" description="Basic and acidic residues" evidence="1">
    <location>
        <begin position="602"/>
        <end position="615"/>
    </location>
</feature>
<keyword evidence="3" id="KW-1185">Reference proteome</keyword>
<feature type="region of interest" description="Disordered" evidence="1">
    <location>
        <begin position="1"/>
        <end position="42"/>
    </location>
</feature>
<feature type="compositionally biased region" description="Polar residues" evidence="1">
    <location>
        <begin position="149"/>
        <end position="158"/>
    </location>
</feature>
<feature type="region of interest" description="Disordered" evidence="1">
    <location>
        <begin position="143"/>
        <end position="174"/>
    </location>
</feature>
<reference evidence="2 3" key="1">
    <citation type="journal article" date="2015" name="Fungal Genet. Biol.">
        <title>Evolution of novel wood decay mechanisms in Agaricales revealed by the genome sequences of Fistulina hepatica and Cylindrobasidium torrendii.</title>
        <authorList>
            <person name="Floudas D."/>
            <person name="Held B.W."/>
            <person name="Riley R."/>
            <person name="Nagy L.G."/>
            <person name="Koehler G."/>
            <person name="Ransdell A.S."/>
            <person name="Younus H."/>
            <person name="Chow J."/>
            <person name="Chiniquy J."/>
            <person name="Lipzen A."/>
            <person name="Tritt A."/>
            <person name="Sun H."/>
            <person name="Haridas S."/>
            <person name="LaButti K."/>
            <person name="Ohm R.A."/>
            <person name="Kues U."/>
            <person name="Blanchette R.A."/>
            <person name="Grigoriev I.V."/>
            <person name="Minto R.E."/>
            <person name="Hibbett D.S."/>
        </authorList>
    </citation>
    <scope>NUCLEOTIDE SEQUENCE [LARGE SCALE GENOMIC DNA]</scope>
    <source>
        <strain evidence="2 3">ATCC 64428</strain>
    </source>
</reference>
<feature type="compositionally biased region" description="Basic and acidic residues" evidence="1">
    <location>
        <begin position="22"/>
        <end position="38"/>
    </location>
</feature>
<feature type="region of interest" description="Disordered" evidence="1">
    <location>
        <begin position="932"/>
        <end position="967"/>
    </location>
</feature>
<feature type="region of interest" description="Disordered" evidence="1">
    <location>
        <begin position="295"/>
        <end position="345"/>
    </location>
</feature>
<feature type="compositionally biased region" description="Low complexity" evidence="1">
    <location>
        <begin position="1173"/>
        <end position="1189"/>
    </location>
</feature>
<feature type="region of interest" description="Disordered" evidence="1">
    <location>
        <begin position="602"/>
        <end position="706"/>
    </location>
</feature>
<feature type="compositionally biased region" description="Polar residues" evidence="1">
    <location>
        <begin position="644"/>
        <end position="659"/>
    </location>
</feature>
<feature type="compositionally biased region" description="Low complexity" evidence="1">
    <location>
        <begin position="523"/>
        <end position="538"/>
    </location>
</feature>
<feature type="region of interest" description="Disordered" evidence="1">
    <location>
        <begin position="401"/>
        <end position="548"/>
    </location>
</feature>
<sequence>MDTDSTLPPTLASAPSPSSSVSERDVEPNGDSGDRECSVRGCSKRVPATSTNKMCESCRIKHRRYASTKRARRRQEKAALNGHVVGDVDDVVENVWHARAPAGAAVTPPDIALASQNPHAWDDAIDPVLYVTSSSSELAGALGGPPYSAATQPSTSASVMHASSLPQEPNESSDRKCCSVKGCKNLLPDTYTFKMCALCRDRYRSYGVTKRAKWKSERDTFERELTALRIAEDTRRLANGQPPLAECPAELQAWEIAIIDDQITIPDSVLANLPPSALSALKTNPDGARLLSAISNDNSRNKVKPQTPAQLVSKENESVEQPVATADSGSSVAQDSGNAASSGPSIACKHLDPPVQHALDLLLRPRICTVSNCHALLSGSYLYKRWVYGHMCLRCEKHRLKSRPHGRLKSSRDKSFKVTGPTPDEPLTSSAADPPVSTVSRGFVANGQDDDDGQSVVEPPTDHVNIPPQPAMSAAAAVPTPADHVPSPAPAEDAPSMGIPRQRRPKRIRQEMIADGKSAGHPATSDSTSTVTSTVASSMNQTTKTGANDPAFAATAELMQGRKKLQNYRCSELNCCNLIVPGVRWRLCDLCRARDPALRRERKETEVRKRLERGDGMSSAGMASDVPSTSAVGSPAEHGPAPGTTVQTDPPVQQANTGESTDAHAASSSDALFPVKSRGRKRAADQTTVAELQGLPTDKSSSDTSILDKTTSTKATFTPAVPVPESFVYNPNHAWSSYDATMRASAKGRAEDPPSPFPSPYPPPTGTYPCGYPPPSSSTNVYPYYPYQYPYYGSYYVPGSTSHPGQALYGSAYSGYSYPYSSYNYPAPQPSPYMTMTAGGPPPSGPAKYIAPQQQGYGSYQGYGYGYSTPNSGAASASAPPATSSQTSHASVGDQSFINYDPDVSVFFFVLYAQLHGRAPLVFQGPKRKRRKYNNETINTNTSSGRSCEGHPSHPPRISTTAAEPPDSVSLRGYTMSWGNNAHMSSFPVSPGPVPPPPPPPAPSYGASPCYPTHSASSYGVPYTTVSPPGATYPGMAPFQPTSAYPGSQYAATSSYYASTPSYPGTLARQNAAYPTAPSFSSSFAGPLPAHASGHWNNATDSQPPRLKEVTATASTPSSTVTLPSDKRSKPENSSPKQAQAQTKDRDQAGQAVAPLISASCLIPETAFMTGVAPATETTSSSASGETPAKNSDASSSAELHEIVQPSEPSASMQCSPSVASVSSDAMAVVEISVPTASKEESISVPNIAAPLIATPALPPVVQYPVSNSQVGSPSGARASNCVVLTLRK</sequence>
<feature type="compositionally biased region" description="Low complexity" evidence="1">
    <location>
        <begin position="1"/>
        <end position="20"/>
    </location>
</feature>
<organism evidence="2 3">
    <name type="scientific">Fistulina hepatica ATCC 64428</name>
    <dbReference type="NCBI Taxonomy" id="1128425"/>
    <lineage>
        <taxon>Eukaryota</taxon>
        <taxon>Fungi</taxon>
        <taxon>Dikarya</taxon>
        <taxon>Basidiomycota</taxon>
        <taxon>Agaricomycotina</taxon>
        <taxon>Agaricomycetes</taxon>
        <taxon>Agaricomycetidae</taxon>
        <taxon>Agaricales</taxon>
        <taxon>Fistulinaceae</taxon>
        <taxon>Fistulina</taxon>
    </lineage>
</organism>
<feature type="compositionally biased region" description="Low complexity" evidence="1">
    <location>
        <begin position="1110"/>
        <end position="1124"/>
    </location>
</feature>
<feature type="compositionally biased region" description="Low complexity" evidence="1">
    <location>
        <begin position="471"/>
        <end position="486"/>
    </location>
</feature>
<feature type="compositionally biased region" description="Polar residues" evidence="1">
    <location>
        <begin position="935"/>
        <end position="946"/>
    </location>
</feature>
<protein>
    <submittedName>
        <fullName evidence="2">Uncharacterized protein</fullName>
    </submittedName>
</protein>
<dbReference type="OrthoDB" id="3070249at2759"/>
<feature type="region of interest" description="Disordered" evidence="1">
    <location>
        <begin position="1091"/>
        <end position="1151"/>
    </location>
</feature>
<evidence type="ECO:0000313" key="3">
    <source>
        <dbReference type="Proteomes" id="UP000054144"/>
    </source>
</evidence>
<dbReference type="Proteomes" id="UP000054144">
    <property type="component" value="Unassembled WGS sequence"/>
</dbReference>
<accession>A0A0D7A280</accession>
<proteinExistence type="predicted"/>
<feature type="compositionally biased region" description="Polar residues" evidence="1">
    <location>
        <begin position="1207"/>
        <end position="1217"/>
    </location>
</feature>
<evidence type="ECO:0000313" key="2">
    <source>
        <dbReference type="EMBL" id="KIY44908.1"/>
    </source>
</evidence>
<feature type="compositionally biased region" description="Polar residues" evidence="1">
    <location>
        <begin position="1132"/>
        <end position="1142"/>
    </location>
</feature>
<evidence type="ECO:0000256" key="1">
    <source>
        <dbReference type="SAM" id="MobiDB-lite"/>
    </source>
</evidence>
<gene>
    <name evidence="2" type="ORF">FISHEDRAFT_61586</name>
</gene>